<evidence type="ECO:0000313" key="2">
    <source>
        <dbReference type="Proteomes" id="UP000008367"/>
    </source>
</evidence>
<evidence type="ECO:0000313" key="1">
    <source>
        <dbReference type="EMBL" id="EKM32143.1"/>
    </source>
</evidence>
<name>A0A454D0F1_VIBHA</name>
<dbReference type="Proteomes" id="UP000008367">
    <property type="component" value="Unassembled WGS sequence"/>
</dbReference>
<dbReference type="EMBL" id="AJSR01000869">
    <property type="protein sequence ID" value="EKM32143.1"/>
    <property type="molecule type" value="Genomic_DNA"/>
</dbReference>
<protein>
    <submittedName>
        <fullName evidence="1">Uncharacterized protein</fullName>
    </submittedName>
</protein>
<feature type="non-terminal residue" evidence="1">
    <location>
        <position position="1"/>
    </location>
</feature>
<dbReference type="AlphaFoldDB" id="A0A454D0F1"/>
<gene>
    <name evidence="1" type="ORF">VCHENC02_2271B</name>
</gene>
<comment type="caution">
    <text evidence="1">The sequence shown here is derived from an EMBL/GenBank/DDBJ whole genome shotgun (WGS) entry which is preliminary data.</text>
</comment>
<sequence length="45" mass="5292">TKWLKRRGAGACAWFEFKQAMVKSGWISDFQSEAQRNLWWVGKAM</sequence>
<organism evidence="1 2">
    <name type="scientific">Vibrio harveyi</name>
    <name type="common">Beneckea harveyi</name>
    <dbReference type="NCBI Taxonomy" id="669"/>
    <lineage>
        <taxon>Bacteria</taxon>
        <taxon>Pseudomonadati</taxon>
        <taxon>Pseudomonadota</taxon>
        <taxon>Gammaproteobacteria</taxon>
        <taxon>Vibrionales</taxon>
        <taxon>Vibrionaceae</taxon>
        <taxon>Vibrio</taxon>
    </lineage>
</organism>
<reference evidence="1 2" key="1">
    <citation type="submission" date="2012-10" db="EMBL/GenBank/DDBJ databases">
        <title>Genome sequence of Vibrio Cholerae HENC-02.</title>
        <authorList>
            <person name="Eppinger M."/>
            <person name="Hasan N.A."/>
            <person name="Sengamalay N."/>
            <person name="Hine E."/>
            <person name="Su Q."/>
            <person name="Daugherty S.C."/>
            <person name="Young S."/>
            <person name="Sadzewicz L."/>
            <person name="Tallon L."/>
            <person name="Cebula T.A."/>
            <person name="Ravel J."/>
            <person name="Colwell R.R."/>
        </authorList>
    </citation>
    <scope>NUCLEOTIDE SEQUENCE [LARGE SCALE GENOMIC DNA]</scope>
    <source>
        <strain evidence="1 2">HENC-02</strain>
    </source>
</reference>
<accession>A0A454D0F1</accession>
<proteinExistence type="predicted"/>